<reference evidence="2" key="1">
    <citation type="submission" date="2022-10" db="EMBL/GenBank/DDBJ databases">
        <title>Catenovulum adriacola sp. nov. isolated in the Harbour of Susak.</title>
        <authorList>
            <person name="Schoch T."/>
            <person name="Reich S.J."/>
            <person name="Stoeferle S."/>
            <person name="Flaiz M."/>
            <person name="Kazda M."/>
            <person name="Riedel C.U."/>
            <person name="Duerre P."/>
        </authorList>
    </citation>
    <scope>NUCLEOTIDE SEQUENCE</scope>
    <source>
        <strain evidence="2">TS8</strain>
    </source>
</reference>
<dbReference type="Pfam" id="PF17680">
    <property type="entry name" value="FlgO"/>
    <property type="match status" value="1"/>
</dbReference>
<dbReference type="EMBL" id="CP109965">
    <property type="protein sequence ID" value="WAJ69436.1"/>
    <property type="molecule type" value="Genomic_DNA"/>
</dbReference>
<dbReference type="PIRSF" id="PIRSF028688">
    <property type="entry name" value="UCP_imp_028688"/>
    <property type="match status" value="1"/>
</dbReference>
<proteinExistence type="predicted"/>
<dbReference type="InterPro" id="IPR041215">
    <property type="entry name" value="FlgO_dom"/>
</dbReference>
<dbReference type="RefSeq" id="WP_268073659.1">
    <property type="nucleotide sequence ID" value="NZ_CP109965.1"/>
</dbReference>
<dbReference type="Proteomes" id="UP001163726">
    <property type="component" value="Chromosome"/>
</dbReference>
<name>A0ABY7AL96_9ALTE</name>
<evidence type="ECO:0000313" key="2">
    <source>
        <dbReference type="EMBL" id="WAJ69436.1"/>
    </source>
</evidence>
<dbReference type="InterPro" id="IPR014549">
    <property type="entry name" value="FlgO"/>
</dbReference>
<accession>A0ABY7AL96</accession>
<protein>
    <submittedName>
        <fullName evidence="2">FlgO family outer membrane protein</fullName>
    </submittedName>
</protein>
<feature type="domain" description="FlgO" evidence="1">
    <location>
        <begin position="56"/>
        <end position="189"/>
    </location>
</feature>
<dbReference type="PROSITE" id="PS51257">
    <property type="entry name" value="PROKAR_LIPOPROTEIN"/>
    <property type="match status" value="1"/>
</dbReference>
<keyword evidence="3" id="KW-1185">Reference proteome</keyword>
<sequence>MPKIAKFASVFSLFMLGCSTQTVNSYLVPDTPEAVKVPADTSNMSQLSVKAYSFMLADELLQPLAQHNLNGNMLVTRFVDQQSRTHVTDKSSPLADLGGQLEESFIYELQKRGYKVIDFKLRDSVLVQPEGDYIWSRDLADLKSKVDAKYVVSGTLTPHQNGAVVNIRMMNMKDGVVLATAQGFVPNNVFWSDEKVTTRNGILMHKGENNRVIGGDRESYF</sequence>
<evidence type="ECO:0000313" key="3">
    <source>
        <dbReference type="Proteomes" id="UP001163726"/>
    </source>
</evidence>
<gene>
    <name evidence="2" type="ORF">OLW01_09635</name>
</gene>
<evidence type="ECO:0000259" key="1">
    <source>
        <dbReference type="Pfam" id="PF17680"/>
    </source>
</evidence>
<organism evidence="2 3">
    <name type="scientific">Catenovulum adriaticum</name>
    <dbReference type="NCBI Taxonomy" id="2984846"/>
    <lineage>
        <taxon>Bacteria</taxon>
        <taxon>Pseudomonadati</taxon>
        <taxon>Pseudomonadota</taxon>
        <taxon>Gammaproteobacteria</taxon>
        <taxon>Alteromonadales</taxon>
        <taxon>Alteromonadaceae</taxon>
        <taxon>Catenovulum</taxon>
    </lineage>
</organism>